<feature type="region of interest" description="Disordered" evidence="1">
    <location>
        <begin position="862"/>
        <end position="882"/>
    </location>
</feature>
<accession>E9I4C9</accession>
<protein>
    <recommendedName>
        <fullName evidence="4">Integrase zinc-binding domain-containing protein</fullName>
    </recommendedName>
</protein>
<evidence type="ECO:0000256" key="1">
    <source>
        <dbReference type="SAM" id="MobiDB-lite"/>
    </source>
</evidence>
<evidence type="ECO:0000313" key="3">
    <source>
        <dbReference type="Proteomes" id="UP000000305"/>
    </source>
</evidence>
<sequence length="882" mass="100705">MTSSTFRRIPEHEHLKINPAENTYVSSVTGQLTPVKGSVEIYLTFHGDNGTSITFPHEVFIHDDIEHDFILGRDFTGSEAKMLETPTYMFLTAEPESLDLDTFWEKAKHTYCDVPLIPHDKGQRLFKMLTTETILIPAYSRGLVTTTFEQNTFIPIPVQKGKPVSFEVTNVLLPQLETPSALYEYVDSNNVQFTLWNMSYDDIIIPKGSSVAQIAISDPTNMVNTLSVTSTKYKTIKAYRAALHTAEFIEEDSSLTEEEKLQGFHQYITSGHYPISMTKCVEDAPSLTDLKLIDDKPITDEEFYAQFKISHLSPKHQEQAKTIFQKHKKAFSRHDYDLGYSLENPIPHKKKKQPSKAKLGLRQIKNIPKTVGDRKVKLPRTSLHRKEGVILPVMSGRIVREPNTISYTDFVHTTKMITSGDVTKKNLILAQKDDPQLGAILNLKKLPQKFTMIDNILYHKLETHYRLALPQSFLDPLIHSKHFSVMGLHFSKSRILRDIQTKFFVNIKLLKEKLQMLKENCILCQFNKTTPVQHKLTQSNLIYAPRVTWACDIIPSLPTSKKGHNAMFLAVDMFSGYIQLAPLSNRSAPEMIEALWPNSTTQEEYMALIVPKAEQARKKAREKQQQAVKDKITYRNIHLKSKTFKPGQIVLQRNLQLATGPGKAMQPKYNGPYVIISIDKDQSSALLEHMHSNTQVRAHFSNITLLNYLPSYHKAPGRYDTEMLQFIPEKFSHEKYYAKTKKKQKNSVSTSDEIVTPLDTPTVWGADQYSDSQTVSSSVENLTENIDLTQKVSLQKETIRLPSILKQIDPVQTLQNAINTSQKQKQDNTQKMQIIIPQILLKNPSKKLELIIPQLITKANESTENGQRRSFRVKKPPDKLNY</sequence>
<evidence type="ECO:0008006" key="4">
    <source>
        <dbReference type="Google" id="ProtNLM"/>
    </source>
</evidence>
<dbReference type="KEGG" id="dpx:DAPPUDRAFT_122492"/>
<keyword evidence="3" id="KW-1185">Reference proteome</keyword>
<dbReference type="InParanoid" id="E9I4C9"/>
<dbReference type="HOGENOM" id="CLU_326599_0_0_1"/>
<reference evidence="2 3" key="1">
    <citation type="journal article" date="2011" name="Science">
        <title>The ecoresponsive genome of Daphnia pulex.</title>
        <authorList>
            <person name="Colbourne J.K."/>
            <person name="Pfrender M.E."/>
            <person name="Gilbert D."/>
            <person name="Thomas W.K."/>
            <person name="Tucker A."/>
            <person name="Oakley T.H."/>
            <person name="Tokishita S."/>
            <person name="Aerts A."/>
            <person name="Arnold G.J."/>
            <person name="Basu M.K."/>
            <person name="Bauer D.J."/>
            <person name="Caceres C.E."/>
            <person name="Carmel L."/>
            <person name="Casola C."/>
            <person name="Choi J.H."/>
            <person name="Detter J.C."/>
            <person name="Dong Q."/>
            <person name="Dusheyko S."/>
            <person name="Eads B.D."/>
            <person name="Frohlich T."/>
            <person name="Geiler-Samerotte K.A."/>
            <person name="Gerlach D."/>
            <person name="Hatcher P."/>
            <person name="Jogdeo S."/>
            <person name="Krijgsveld J."/>
            <person name="Kriventseva E.V."/>
            <person name="Kultz D."/>
            <person name="Laforsch C."/>
            <person name="Lindquist E."/>
            <person name="Lopez J."/>
            <person name="Manak J.R."/>
            <person name="Muller J."/>
            <person name="Pangilinan J."/>
            <person name="Patwardhan R.P."/>
            <person name="Pitluck S."/>
            <person name="Pritham E.J."/>
            <person name="Rechtsteiner A."/>
            <person name="Rho M."/>
            <person name="Rogozin I.B."/>
            <person name="Sakarya O."/>
            <person name="Salamov A."/>
            <person name="Schaack S."/>
            <person name="Shapiro H."/>
            <person name="Shiga Y."/>
            <person name="Skalitzky C."/>
            <person name="Smith Z."/>
            <person name="Souvorov A."/>
            <person name="Sung W."/>
            <person name="Tang Z."/>
            <person name="Tsuchiya D."/>
            <person name="Tu H."/>
            <person name="Vos H."/>
            <person name="Wang M."/>
            <person name="Wolf Y.I."/>
            <person name="Yamagata H."/>
            <person name="Yamada T."/>
            <person name="Ye Y."/>
            <person name="Shaw J.R."/>
            <person name="Andrews J."/>
            <person name="Crease T.J."/>
            <person name="Tang H."/>
            <person name="Lucas S.M."/>
            <person name="Robertson H.M."/>
            <person name="Bork P."/>
            <person name="Koonin E.V."/>
            <person name="Zdobnov E.M."/>
            <person name="Grigoriev I.V."/>
            <person name="Lynch M."/>
            <person name="Boore J.L."/>
        </authorList>
    </citation>
    <scope>NUCLEOTIDE SEQUENCE [LARGE SCALE GENOMIC DNA]</scope>
</reference>
<dbReference type="Proteomes" id="UP000000305">
    <property type="component" value="Unassembled WGS sequence"/>
</dbReference>
<dbReference type="EMBL" id="GL734988">
    <property type="protein sequence ID" value="EFX61151.1"/>
    <property type="molecule type" value="Genomic_DNA"/>
</dbReference>
<proteinExistence type="predicted"/>
<organism evidence="2 3">
    <name type="scientific">Daphnia pulex</name>
    <name type="common">Water flea</name>
    <dbReference type="NCBI Taxonomy" id="6669"/>
    <lineage>
        <taxon>Eukaryota</taxon>
        <taxon>Metazoa</taxon>
        <taxon>Ecdysozoa</taxon>
        <taxon>Arthropoda</taxon>
        <taxon>Crustacea</taxon>
        <taxon>Branchiopoda</taxon>
        <taxon>Diplostraca</taxon>
        <taxon>Cladocera</taxon>
        <taxon>Anomopoda</taxon>
        <taxon>Daphniidae</taxon>
        <taxon>Daphnia</taxon>
    </lineage>
</organism>
<name>E9I4C9_DAPPU</name>
<dbReference type="OrthoDB" id="1723222at2759"/>
<gene>
    <name evidence="2" type="ORF">DAPPUDRAFT_122492</name>
</gene>
<dbReference type="eggNOG" id="KOG0017">
    <property type="taxonomic scope" value="Eukaryota"/>
</dbReference>
<evidence type="ECO:0000313" key="2">
    <source>
        <dbReference type="EMBL" id="EFX61151.1"/>
    </source>
</evidence>
<dbReference type="AlphaFoldDB" id="E9I4C9"/>